<proteinExistence type="predicted"/>
<accession>A0A9P5NPE1</accession>
<evidence type="ECO:0000313" key="2">
    <source>
        <dbReference type="Proteomes" id="UP000724874"/>
    </source>
</evidence>
<gene>
    <name evidence="1" type="ORF">CPB84DRAFT_1681314</name>
</gene>
<organism evidence="1 2">
    <name type="scientific">Gymnopilus junonius</name>
    <name type="common">Spectacular rustgill mushroom</name>
    <name type="synonym">Gymnopilus spectabilis subsp. junonius</name>
    <dbReference type="NCBI Taxonomy" id="109634"/>
    <lineage>
        <taxon>Eukaryota</taxon>
        <taxon>Fungi</taxon>
        <taxon>Dikarya</taxon>
        <taxon>Basidiomycota</taxon>
        <taxon>Agaricomycotina</taxon>
        <taxon>Agaricomycetes</taxon>
        <taxon>Agaricomycetidae</taxon>
        <taxon>Agaricales</taxon>
        <taxon>Agaricineae</taxon>
        <taxon>Hymenogastraceae</taxon>
        <taxon>Gymnopilus</taxon>
    </lineage>
</organism>
<sequence>MWDDRSEHWINDSKLCIKGVTVAIAYWKDIYTSKADINWKLRQWQGIKGNWFNWKVIVRQYRKGMPEQFWASFSENSHHLGYKAILKQLSLKRKEKNHLLVEKIKAEFGDCFSEVFWYKKDGEIHIKS</sequence>
<dbReference type="OrthoDB" id="3210866at2759"/>
<protein>
    <submittedName>
        <fullName evidence="1">Uncharacterized protein</fullName>
    </submittedName>
</protein>
<keyword evidence="2" id="KW-1185">Reference proteome</keyword>
<name>A0A9P5NPE1_GYMJU</name>
<dbReference type="Proteomes" id="UP000724874">
    <property type="component" value="Unassembled WGS sequence"/>
</dbReference>
<dbReference type="AlphaFoldDB" id="A0A9P5NPE1"/>
<comment type="caution">
    <text evidence="1">The sequence shown here is derived from an EMBL/GenBank/DDBJ whole genome shotgun (WGS) entry which is preliminary data.</text>
</comment>
<dbReference type="EMBL" id="JADNYJ010000053">
    <property type="protein sequence ID" value="KAF8899475.1"/>
    <property type="molecule type" value="Genomic_DNA"/>
</dbReference>
<evidence type="ECO:0000313" key="1">
    <source>
        <dbReference type="EMBL" id="KAF8899475.1"/>
    </source>
</evidence>
<reference evidence="1" key="1">
    <citation type="submission" date="2020-11" db="EMBL/GenBank/DDBJ databases">
        <authorList>
            <consortium name="DOE Joint Genome Institute"/>
            <person name="Ahrendt S."/>
            <person name="Riley R."/>
            <person name="Andreopoulos W."/>
            <person name="LaButti K."/>
            <person name="Pangilinan J."/>
            <person name="Ruiz-duenas F.J."/>
            <person name="Barrasa J.M."/>
            <person name="Sanchez-Garcia M."/>
            <person name="Camarero S."/>
            <person name="Miyauchi S."/>
            <person name="Serrano A."/>
            <person name="Linde D."/>
            <person name="Babiker R."/>
            <person name="Drula E."/>
            <person name="Ayuso-Fernandez I."/>
            <person name="Pacheco R."/>
            <person name="Padilla G."/>
            <person name="Ferreira P."/>
            <person name="Barriuso J."/>
            <person name="Kellner H."/>
            <person name="Castanera R."/>
            <person name="Alfaro M."/>
            <person name="Ramirez L."/>
            <person name="Pisabarro A.G."/>
            <person name="Kuo A."/>
            <person name="Tritt A."/>
            <person name="Lipzen A."/>
            <person name="He G."/>
            <person name="Yan M."/>
            <person name="Ng V."/>
            <person name="Cullen D."/>
            <person name="Martin F."/>
            <person name="Rosso M.-N."/>
            <person name="Henrissat B."/>
            <person name="Hibbett D."/>
            <person name="Martinez A.T."/>
            <person name="Grigoriev I.V."/>
        </authorList>
    </citation>
    <scope>NUCLEOTIDE SEQUENCE</scope>
    <source>
        <strain evidence="1">AH 44721</strain>
    </source>
</reference>